<dbReference type="SUPFAM" id="SSF56317">
    <property type="entry name" value="Carbon-nitrogen hydrolase"/>
    <property type="match status" value="1"/>
</dbReference>
<evidence type="ECO:0000313" key="4">
    <source>
        <dbReference type="Proteomes" id="UP001225646"/>
    </source>
</evidence>
<protein>
    <submittedName>
        <fullName evidence="3">Amidohydrolase</fullName>
    </submittedName>
</protein>
<dbReference type="Pfam" id="PF00795">
    <property type="entry name" value="CN_hydrolase"/>
    <property type="match status" value="1"/>
</dbReference>
<accession>A0ABT9VNH7</accession>
<sequence length="271" mass="31283">MKWRVACIQTNIDFGEPEKNIKQMEWKVKETMETVQPDVLLMPELWTTGYDLTRLHDIGDENGKKSQTIFSTWARQYQVNIIGGSIAKKTNHGIYNTMYVADRSGSIIHEYSKLHLFQLMDEHLYLAAGERDSLFSLEGETCAGFICYDIRFPEWIRKHTVHGAKALFVVAEWPSSRLSHWRLLLQARAIENQCYVIACNRIGSDPNNDFPGHSLIIDPWGNIVQEGSDQEEVVSAEIDLTKVDSVRKTIPVFSDRRVEIYEQDLDVRKKF</sequence>
<dbReference type="RefSeq" id="WP_419151756.1">
    <property type="nucleotide sequence ID" value="NZ_JAUSTR010000003.1"/>
</dbReference>
<keyword evidence="4" id="KW-1185">Reference proteome</keyword>
<dbReference type="CDD" id="cd07583">
    <property type="entry name" value="nitrilase_5"/>
    <property type="match status" value="1"/>
</dbReference>
<dbReference type="PANTHER" id="PTHR23088:SF27">
    <property type="entry name" value="DEAMINATED GLUTATHIONE AMIDASE"/>
    <property type="match status" value="1"/>
</dbReference>
<evidence type="ECO:0000313" key="3">
    <source>
        <dbReference type="EMBL" id="MDQ0162270.1"/>
    </source>
</evidence>
<dbReference type="Gene3D" id="3.60.110.10">
    <property type="entry name" value="Carbon-nitrogen hydrolase"/>
    <property type="match status" value="1"/>
</dbReference>
<reference evidence="3 4" key="1">
    <citation type="submission" date="2023-07" db="EMBL/GenBank/DDBJ databases">
        <title>Genomic Encyclopedia of Type Strains, Phase IV (KMG-IV): sequencing the most valuable type-strain genomes for metagenomic binning, comparative biology and taxonomic classification.</title>
        <authorList>
            <person name="Goeker M."/>
        </authorList>
    </citation>
    <scope>NUCLEOTIDE SEQUENCE [LARGE SCALE GENOMIC DNA]</scope>
    <source>
        <strain evidence="3 4">DSM 19092</strain>
    </source>
</reference>
<dbReference type="EMBL" id="JAUSTR010000003">
    <property type="protein sequence ID" value="MDQ0162270.1"/>
    <property type="molecule type" value="Genomic_DNA"/>
</dbReference>
<dbReference type="InterPro" id="IPR003010">
    <property type="entry name" value="C-N_Hydrolase"/>
</dbReference>
<proteinExistence type="inferred from homology"/>
<dbReference type="PROSITE" id="PS50263">
    <property type="entry name" value="CN_HYDROLASE"/>
    <property type="match status" value="1"/>
</dbReference>
<dbReference type="PANTHER" id="PTHR23088">
    <property type="entry name" value="NITRILASE-RELATED"/>
    <property type="match status" value="1"/>
</dbReference>
<evidence type="ECO:0000259" key="2">
    <source>
        <dbReference type="PROSITE" id="PS50263"/>
    </source>
</evidence>
<name>A0ABT9VNH7_9BACI</name>
<organism evidence="3 4">
    <name type="scientific">Aeribacillus alveayuensis</name>
    <dbReference type="NCBI Taxonomy" id="279215"/>
    <lineage>
        <taxon>Bacteria</taxon>
        <taxon>Bacillati</taxon>
        <taxon>Bacillota</taxon>
        <taxon>Bacilli</taxon>
        <taxon>Bacillales</taxon>
        <taxon>Bacillaceae</taxon>
        <taxon>Aeribacillus</taxon>
    </lineage>
</organism>
<comment type="similarity">
    <text evidence="1">Belongs to the carbon-nitrogen hydrolase superfamily. NIT1/NIT2 family.</text>
</comment>
<gene>
    <name evidence="3" type="ORF">J2S06_001346</name>
</gene>
<comment type="caution">
    <text evidence="3">The sequence shown here is derived from an EMBL/GenBank/DDBJ whole genome shotgun (WGS) entry which is preliminary data.</text>
</comment>
<dbReference type="Proteomes" id="UP001225646">
    <property type="component" value="Unassembled WGS sequence"/>
</dbReference>
<evidence type="ECO:0000256" key="1">
    <source>
        <dbReference type="ARBA" id="ARBA00010613"/>
    </source>
</evidence>
<dbReference type="InterPro" id="IPR036526">
    <property type="entry name" value="C-N_Hydrolase_sf"/>
</dbReference>
<feature type="domain" description="CN hydrolase" evidence="2">
    <location>
        <begin position="3"/>
        <end position="240"/>
    </location>
</feature>